<sequence length="189" mass="21427">MSTYSSSDFRSGLKVLIDGQPYTILESEFNKPGKGQAFNKLKLKNLKNGKVLEKTVKIGVSLEQADVVLRDMQYLYNDGNQWHFMDIESYEQFPVSLEAIQSAKQWLKEEAICMGTLWNNELISLEPPNFIEVKVIKTDPGLRGDTTQGAFKPAQIETGAKLRVPLFINQDEYIKVDTRTGEYVSRVKG</sequence>
<evidence type="ECO:0000256" key="1">
    <source>
        <dbReference type="ARBA" id="ARBA00004496"/>
    </source>
</evidence>
<feature type="domain" description="Translation elongation factor P/YeiP central" evidence="8">
    <location>
        <begin position="69"/>
        <end position="123"/>
    </location>
</feature>
<keyword evidence="5" id="KW-0251">Elongation factor</keyword>
<dbReference type="PIRSF" id="PIRSF005901">
    <property type="entry name" value="EF-P"/>
    <property type="match status" value="1"/>
</dbReference>
<dbReference type="FunFam" id="2.30.30.30:FF:000003">
    <property type="entry name" value="Elongation factor P"/>
    <property type="match status" value="1"/>
</dbReference>
<keyword evidence="4" id="KW-0963">Cytoplasm</keyword>
<dbReference type="InterPro" id="IPR008991">
    <property type="entry name" value="Translation_prot_SH3-like_sf"/>
</dbReference>
<accession>A0A381ZFY2</accession>
<dbReference type="InterPro" id="IPR011768">
    <property type="entry name" value="Transl_elongation_fac_P"/>
</dbReference>
<dbReference type="PANTHER" id="PTHR30053:SF12">
    <property type="entry name" value="ELONGATION FACTOR P (EF-P) FAMILY PROTEIN"/>
    <property type="match status" value="1"/>
</dbReference>
<dbReference type="SUPFAM" id="SSF50104">
    <property type="entry name" value="Translation proteins SH3-like domain"/>
    <property type="match status" value="1"/>
</dbReference>
<dbReference type="SUPFAM" id="SSF50249">
    <property type="entry name" value="Nucleic acid-binding proteins"/>
    <property type="match status" value="2"/>
</dbReference>
<dbReference type="GO" id="GO:0043043">
    <property type="term" value="P:peptide biosynthetic process"/>
    <property type="evidence" value="ECO:0007669"/>
    <property type="project" value="InterPro"/>
</dbReference>
<dbReference type="PROSITE" id="PS01275">
    <property type="entry name" value="EFP"/>
    <property type="match status" value="1"/>
</dbReference>
<dbReference type="InterPro" id="IPR013852">
    <property type="entry name" value="Transl_elong_P/YeiP_CS"/>
</dbReference>
<dbReference type="InterPro" id="IPR020599">
    <property type="entry name" value="Transl_elong_fac_P/YeiP"/>
</dbReference>
<dbReference type="Pfam" id="PF08207">
    <property type="entry name" value="EFP_N"/>
    <property type="match status" value="1"/>
</dbReference>
<comment type="similarity">
    <text evidence="3">Belongs to the elongation factor P family.</text>
</comment>
<dbReference type="SMART" id="SM01185">
    <property type="entry name" value="EFP"/>
    <property type="match status" value="1"/>
</dbReference>
<gene>
    <name evidence="9" type="ORF">METZ01_LOCUS141072</name>
</gene>
<evidence type="ECO:0000313" key="9">
    <source>
        <dbReference type="EMBL" id="SVA88218.1"/>
    </source>
</evidence>
<dbReference type="PANTHER" id="PTHR30053">
    <property type="entry name" value="ELONGATION FACTOR P"/>
    <property type="match status" value="1"/>
</dbReference>
<dbReference type="InterPro" id="IPR015365">
    <property type="entry name" value="Elong-fact-P_C"/>
</dbReference>
<dbReference type="CDD" id="cd05794">
    <property type="entry name" value="S1_EF-P_repeat_2"/>
    <property type="match status" value="1"/>
</dbReference>
<dbReference type="GO" id="GO:0003746">
    <property type="term" value="F:translation elongation factor activity"/>
    <property type="evidence" value="ECO:0007669"/>
    <property type="project" value="UniProtKB-KW"/>
</dbReference>
<evidence type="ECO:0000259" key="7">
    <source>
        <dbReference type="SMART" id="SM00841"/>
    </source>
</evidence>
<name>A0A381ZFY2_9ZZZZ</name>
<comment type="pathway">
    <text evidence="2">Protein biosynthesis; polypeptide chain elongation.</text>
</comment>
<evidence type="ECO:0000256" key="5">
    <source>
        <dbReference type="ARBA" id="ARBA00022768"/>
    </source>
</evidence>
<dbReference type="CDD" id="cd04470">
    <property type="entry name" value="S1_EF-P_repeat_1"/>
    <property type="match status" value="1"/>
</dbReference>
<dbReference type="UniPathway" id="UPA00345"/>
<dbReference type="Gene3D" id="2.30.30.30">
    <property type="match status" value="1"/>
</dbReference>
<evidence type="ECO:0000256" key="4">
    <source>
        <dbReference type="ARBA" id="ARBA00022490"/>
    </source>
</evidence>
<dbReference type="InterPro" id="IPR001059">
    <property type="entry name" value="Transl_elong_P/YeiP_cen"/>
</dbReference>
<keyword evidence="6" id="KW-0648">Protein biosynthesis</keyword>
<dbReference type="FunFam" id="2.40.50.140:FF:000009">
    <property type="entry name" value="Elongation factor P"/>
    <property type="match status" value="1"/>
</dbReference>
<dbReference type="Pfam" id="PF09285">
    <property type="entry name" value="Elong-fact-P_C"/>
    <property type="match status" value="1"/>
</dbReference>
<dbReference type="InterPro" id="IPR013185">
    <property type="entry name" value="Transl_elong_KOW-like"/>
</dbReference>
<dbReference type="GO" id="GO:0005829">
    <property type="term" value="C:cytosol"/>
    <property type="evidence" value="ECO:0007669"/>
    <property type="project" value="UniProtKB-ARBA"/>
</dbReference>
<dbReference type="AlphaFoldDB" id="A0A381ZFY2"/>
<comment type="subcellular location">
    <subcellularLocation>
        <location evidence="1">Cytoplasm</location>
    </subcellularLocation>
</comment>
<reference evidence="9" key="1">
    <citation type="submission" date="2018-05" db="EMBL/GenBank/DDBJ databases">
        <authorList>
            <person name="Lanie J.A."/>
            <person name="Ng W.-L."/>
            <person name="Kazmierczak K.M."/>
            <person name="Andrzejewski T.M."/>
            <person name="Davidsen T.M."/>
            <person name="Wayne K.J."/>
            <person name="Tettelin H."/>
            <person name="Glass J.I."/>
            <person name="Rusch D."/>
            <person name="Podicherti R."/>
            <person name="Tsui H.-C.T."/>
            <person name="Winkler M.E."/>
        </authorList>
    </citation>
    <scope>NUCLEOTIDE SEQUENCE</scope>
</reference>
<dbReference type="SMART" id="SM00841">
    <property type="entry name" value="Elong-fact-P_C"/>
    <property type="match status" value="1"/>
</dbReference>
<dbReference type="NCBIfam" id="TIGR00038">
    <property type="entry name" value="efp"/>
    <property type="match status" value="1"/>
</dbReference>
<evidence type="ECO:0008006" key="10">
    <source>
        <dbReference type="Google" id="ProtNLM"/>
    </source>
</evidence>
<dbReference type="HAMAP" id="MF_00141">
    <property type="entry name" value="EF_P"/>
    <property type="match status" value="1"/>
</dbReference>
<organism evidence="9">
    <name type="scientific">marine metagenome</name>
    <dbReference type="NCBI Taxonomy" id="408172"/>
    <lineage>
        <taxon>unclassified sequences</taxon>
        <taxon>metagenomes</taxon>
        <taxon>ecological metagenomes</taxon>
    </lineage>
</organism>
<dbReference type="InterPro" id="IPR012340">
    <property type="entry name" value="NA-bd_OB-fold"/>
</dbReference>
<dbReference type="NCBIfam" id="NF001810">
    <property type="entry name" value="PRK00529.1"/>
    <property type="match status" value="1"/>
</dbReference>
<evidence type="ECO:0000259" key="8">
    <source>
        <dbReference type="SMART" id="SM01185"/>
    </source>
</evidence>
<dbReference type="Gene3D" id="2.40.50.140">
    <property type="entry name" value="Nucleic acid-binding proteins"/>
    <property type="match status" value="2"/>
</dbReference>
<feature type="domain" description="Elongation factor P C-terminal" evidence="7">
    <location>
        <begin position="131"/>
        <end position="186"/>
    </location>
</feature>
<protein>
    <recommendedName>
        <fullName evidence="10">Translation elongation factor P/YeiP central domain-containing protein</fullName>
    </recommendedName>
</protein>
<evidence type="ECO:0000256" key="6">
    <source>
        <dbReference type="ARBA" id="ARBA00022917"/>
    </source>
</evidence>
<evidence type="ECO:0000256" key="3">
    <source>
        <dbReference type="ARBA" id="ARBA00009479"/>
    </source>
</evidence>
<dbReference type="InterPro" id="IPR014722">
    <property type="entry name" value="Rib_uL2_dom2"/>
</dbReference>
<dbReference type="FunFam" id="2.40.50.140:FF:000004">
    <property type="entry name" value="Elongation factor P"/>
    <property type="match status" value="1"/>
</dbReference>
<proteinExistence type="inferred from homology"/>
<evidence type="ECO:0000256" key="2">
    <source>
        <dbReference type="ARBA" id="ARBA00004815"/>
    </source>
</evidence>
<dbReference type="EMBL" id="UINC01021191">
    <property type="protein sequence ID" value="SVA88218.1"/>
    <property type="molecule type" value="Genomic_DNA"/>
</dbReference>
<dbReference type="Pfam" id="PF01132">
    <property type="entry name" value="EFP"/>
    <property type="match status" value="1"/>
</dbReference>